<dbReference type="Proteomes" id="UP000612055">
    <property type="component" value="Unassembled WGS sequence"/>
</dbReference>
<feature type="compositionally biased region" description="Low complexity" evidence="2">
    <location>
        <begin position="512"/>
        <end position="523"/>
    </location>
</feature>
<comment type="subcellular location">
    <subcellularLocation>
        <location evidence="1">Cytoplasm</location>
        <location evidence="1">Cytoskeleton</location>
        <location evidence="1">Cilium axoneme</location>
    </subcellularLocation>
</comment>
<dbReference type="Gene3D" id="3.80.10.10">
    <property type="entry name" value="Ribonuclease Inhibitor"/>
    <property type="match status" value="1"/>
</dbReference>
<feature type="region of interest" description="Disordered" evidence="2">
    <location>
        <begin position="505"/>
        <end position="541"/>
    </location>
</feature>
<evidence type="ECO:0000313" key="4">
    <source>
        <dbReference type="Proteomes" id="UP000612055"/>
    </source>
</evidence>
<dbReference type="SUPFAM" id="SSF52047">
    <property type="entry name" value="RNI-like"/>
    <property type="match status" value="1"/>
</dbReference>
<dbReference type="OrthoDB" id="541381at2759"/>
<dbReference type="GO" id="GO:0005930">
    <property type="term" value="C:axoneme"/>
    <property type="evidence" value="ECO:0007669"/>
    <property type="project" value="UniProtKB-SubCell"/>
</dbReference>
<proteinExistence type="predicted"/>
<sequence length="720" mass="73433">MSDHQSLAHKVLAISWQFLDIDARRAVRAVSREGRVLYDRLWTRVRVTLTAAGEEGEPVGNLAPAALSASLTGAVARGCKPQEVVLSQYNDEDDFAVREQQALAVLTTLAGPSLTALSLHGYIALTPGIAAALSAAAAPALSRLTLEFPEPYEPEAHGRGHDAHAFAAVNLLMAAGPRLRSLELVRVDHWPTLVLQALAVCSSLEALSLDMGFPEDDPSAMADEAAMLRAVAAVTGLRSLTLRGGLSLTADDLQRHSSSLRCLSALTGLTSLSLQIAECHHREDSHSFEPSPQGRQRWGAAFASQRSALAAALRCMTGLRGLDCGGMQLRQKDLTALTALTCLKLGGVVLPDPPSRPDLAAAGGGGGGAAAGGGPQVGGAAGAAAAAAAAVGGGGGPHGGAPLPHPLVGSFALPPQLRELHFGRPPSPRQLAALHPPPSLTRIVTTRLAWEAPRAALNFNVRDVAHAAADGAAGGSGNRLLPDTPAVMAAAMAVLHGRVALTPLPPTPAPASAPSSPRATVPALGGTLGSPGGARRAATPPPRIAVVGCDSGSGRLQPPEGVPDGHACWLPALAALRVEELVLGDMALGLRDLLGLVERMPGLKLLDLRTSSFPMAALPCLAALPELEEVQISLKASPCAQETAEASLLLLFAHAAAARANAPGGSGGGGGGGGAEERGPPAGLQRVRIDRVQAPAWAMDAVRSVQALLAHKGIPGQLVV</sequence>
<evidence type="ECO:0000313" key="3">
    <source>
        <dbReference type="EMBL" id="KAG2484280.1"/>
    </source>
</evidence>
<comment type="caution">
    <text evidence="3">The sequence shown here is derived from an EMBL/GenBank/DDBJ whole genome shotgun (WGS) entry which is preliminary data.</text>
</comment>
<dbReference type="EMBL" id="JAEHOE010000153">
    <property type="protein sequence ID" value="KAG2484280.1"/>
    <property type="molecule type" value="Genomic_DNA"/>
</dbReference>
<reference evidence="3" key="1">
    <citation type="journal article" date="2020" name="bioRxiv">
        <title>Comparative genomics of Chlamydomonas.</title>
        <authorList>
            <person name="Craig R.J."/>
            <person name="Hasan A.R."/>
            <person name="Ness R.W."/>
            <person name="Keightley P.D."/>
        </authorList>
    </citation>
    <scope>NUCLEOTIDE SEQUENCE</scope>
    <source>
        <strain evidence="3">CCAP 11/70</strain>
    </source>
</reference>
<feature type="region of interest" description="Disordered" evidence="2">
    <location>
        <begin position="662"/>
        <end position="681"/>
    </location>
</feature>
<feature type="compositionally biased region" description="Gly residues" evidence="2">
    <location>
        <begin position="664"/>
        <end position="674"/>
    </location>
</feature>
<dbReference type="InterPro" id="IPR032675">
    <property type="entry name" value="LRR_dom_sf"/>
</dbReference>
<keyword evidence="4" id="KW-1185">Reference proteome</keyword>
<name>A0A835XNQ5_9CHLO</name>
<evidence type="ECO:0000256" key="1">
    <source>
        <dbReference type="ARBA" id="ARBA00004430"/>
    </source>
</evidence>
<dbReference type="AlphaFoldDB" id="A0A835XNQ5"/>
<protein>
    <submittedName>
        <fullName evidence="3">Uncharacterized protein</fullName>
    </submittedName>
</protein>
<accession>A0A835XNQ5</accession>
<evidence type="ECO:0000256" key="2">
    <source>
        <dbReference type="SAM" id="MobiDB-lite"/>
    </source>
</evidence>
<organism evidence="3 4">
    <name type="scientific">Edaphochlamys debaryana</name>
    <dbReference type="NCBI Taxonomy" id="47281"/>
    <lineage>
        <taxon>Eukaryota</taxon>
        <taxon>Viridiplantae</taxon>
        <taxon>Chlorophyta</taxon>
        <taxon>core chlorophytes</taxon>
        <taxon>Chlorophyceae</taxon>
        <taxon>CS clade</taxon>
        <taxon>Chlamydomonadales</taxon>
        <taxon>Chlamydomonadales incertae sedis</taxon>
        <taxon>Edaphochlamys</taxon>
    </lineage>
</organism>
<gene>
    <name evidence="3" type="ORF">HYH03_016924</name>
</gene>